<gene>
    <name evidence="2" type="ORF">GCM10007854_13780</name>
</gene>
<evidence type="ECO:0000259" key="1">
    <source>
        <dbReference type="PROSITE" id="PS51819"/>
    </source>
</evidence>
<reference evidence="2" key="2">
    <citation type="submission" date="2023-01" db="EMBL/GenBank/DDBJ databases">
        <title>Draft genome sequence of Algimonas porphyrae strain NBRC 108216.</title>
        <authorList>
            <person name="Sun Q."/>
            <person name="Mori K."/>
        </authorList>
    </citation>
    <scope>NUCLEOTIDE SEQUENCE</scope>
    <source>
        <strain evidence="2">NBRC 108216</strain>
    </source>
</reference>
<dbReference type="InterPro" id="IPR037523">
    <property type="entry name" value="VOC_core"/>
</dbReference>
<sequence>MNSCTIIDNQTGNSSETARRLHYNARDEFLYIVITRMESPMSYLKNVDHISYACEKGTIEQWAWFHIEVEGGTLIKRIDDVDPNGKSSMKIWCIDYGNFGIALIEGIDREEKSQVTNFVEKHGDHSCQHVAYNCYSLDNFIDHMKSLGGHPRGDVIIQDDGFGILKQMFAKGYATGHAGEATFPEYCERPETQGEVRDMEITFSEMAGEGFYAQVQKAIDEGDDQPFFDFSRMPSDWEVPEVQEKLGNKEAA</sequence>
<dbReference type="Proteomes" id="UP001161390">
    <property type="component" value="Unassembled WGS sequence"/>
</dbReference>
<reference evidence="2" key="1">
    <citation type="journal article" date="2014" name="Int. J. Syst. Evol. Microbiol.">
        <title>Complete genome of a new Firmicutes species belonging to the dominant human colonic microbiota ('Ruminococcus bicirculans') reveals two chromosomes and a selective capacity to utilize plant glucans.</title>
        <authorList>
            <consortium name="NISC Comparative Sequencing Program"/>
            <person name="Wegmann U."/>
            <person name="Louis P."/>
            <person name="Goesmann A."/>
            <person name="Henrissat B."/>
            <person name="Duncan S.H."/>
            <person name="Flint H.J."/>
        </authorList>
    </citation>
    <scope>NUCLEOTIDE SEQUENCE</scope>
    <source>
        <strain evidence="2">NBRC 108216</strain>
    </source>
</reference>
<organism evidence="2 3">
    <name type="scientific">Algimonas porphyrae</name>
    <dbReference type="NCBI Taxonomy" id="1128113"/>
    <lineage>
        <taxon>Bacteria</taxon>
        <taxon>Pseudomonadati</taxon>
        <taxon>Pseudomonadota</taxon>
        <taxon>Alphaproteobacteria</taxon>
        <taxon>Maricaulales</taxon>
        <taxon>Robiginitomaculaceae</taxon>
        <taxon>Algimonas</taxon>
    </lineage>
</organism>
<proteinExistence type="predicted"/>
<feature type="domain" description="VOC" evidence="1">
    <location>
        <begin position="46"/>
        <end position="184"/>
    </location>
</feature>
<dbReference type="InterPro" id="IPR029068">
    <property type="entry name" value="Glyas_Bleomycin-R_OHBP_Dase"/>
</dbReference>
<evidence type="ECO:0000313" key="3">
    <source>
        <dbReference type="Proteomes" id="UP001161390"/>
    </source>
</evidence>
<dbReference type="EMBL" id="BSNJ01000003">
    <property type="protein sequence ID" value="GLQ20423.1"/>
    <property type="molecule type" value="Genomic_DNA"/>
</dbReference>
<accession>A0ABQ5V0T9</accession>
<protein>
    <recommendedName>
        <fullName evidence="1">VOC domain-containing protein</fullName>
    </recommendedName>
</protein>
<keyword evidence="3" id="KW-1185">Reference proteome</keyword>
<name>A0ABQ5V0T9_9PROT</name>
<dbReference type="Gene3D" id="3.10.180.10">
    <property type="entry name" value="2,3-Dihydroxybiphenyl 1,2-Dioxygenase, domain 1"/>
    <property type="match status" value="1"/>
</dbReference>
<evidence type="ECO:0000313" key="2">
    <source>
        <dbReference type="EMBL" id="GLQ20423.1"/>
    </source>
</evidence>
<dbReference type="PROSITE" id="PS51819">
    <property type="entry name" value="VOC"/>
    <property type="match status" value="1"/>
</dbReference>
<dbReference type="SUPFAM" id="SSF54593">
    <property type="entry name" value="Glyoxalase/Bleomycin resistance protein/Dihydroxybiphenyl dioxygenase"/>
    <property type="match status" value="1"/>
</dbReference>
<comment type="caution">
    <text evidence="2">The sequence shown here is derived from an EMBL/GenBank/DDBJ whole genome shotgun (WGS) entry which is preliminary data.</text>
</comment>